<name>A0AC61N9U7_9FIRM</name>
<evidence type="ECO:0000313" key="2">
    <source>
        <dbReference type="Proteomes" id="UP000682782"/>
    </source>
</evidence>
<protein>
    <submittedName>
        <fullName evidence="1">Trigger factor</fullName>
        <ecNumber evidence="1">5.2.1.8</ecNumber>
    </submittedName>
</protein>
<reference evidence="1" key="1">
    <citation type="submission" date="2021-01" db="EMBL/GenBank/DDBJ databases">
        <title>Complete genome sequence of Clostridiales bacterium R-7.</title>
        <authorList>
            <person name="Mahoney-Kurpe S.C."/>
            <person name="Palevich N."/>
            <person name="Koike S."/>
            <person name="Moon C.D."/>
            <person name="Attwood G.T."/>
        </authorList>
    </citation>
    <scope>NUCLEOTIDE SEQUENCE</scope>
    <source>
        <strain evidence="1">R-7</strain>
    </source>
</reference>
<keyword evidence="1" id="KW-0413">Isomerase</keyword>
<evidence type="ECO:0000313" key="1">
    <source>
        <dbReference type="EMBL" id="QUC68359.1"/>
    </source>
</evidence>
<gene>
    <name evidence="1" type="ORF">JYE49_06630</name>
</gene>
<dbReference type="EC" id="5.2.1.8" evidence="1"/>
<keyword evidence="2" id="KW-1185">Reference proteome</keyword>
<proteinExistence type="predicted"/>
<sequence length="504" mass="56508">MSHTYEKLSGNKAKLTFTIPAEQFDEAMTQAFFKMRKRINVPGFRKGKAPRKMIETLYGESVFYDDAFEIIFPDAYRAAVEEYDLKPVDQPQIDLDEIGAGKDLKFHLEVFVRPDVTLGDYKGLTVEADLQKLTDEMVDARIEEDRKKASRTIDVEDRPVQEGDTVNLDYAGSVDGVAFAGGTAQGQTLTIGSHQFIPGFEEQMVGMQLGEEKDLNVKFPDEYHAEELKGKDAVFHVKVNGIQMTEAPELDDDFAADISDFNTFKEYKESIVKELSDRVAKNNDIAAENALVEKAAENAQIDIPEAMIDDQANYMVREMAMRMSYQGLRMEDYLKYTGQTMDGVKQMYKPEAEKRVRIELVIDAIRKAEKIEPTEEDIEKAIAEQAEQMGQEVETFKKNLTEEQKGYLKDNAAIRLVLDLLKKDAKVEEKKAEAPAEEKPAKKTAAKKTTKKAETAEVPAEEKTAKKPAAKKATKKADAAEAPAEEKPAKKPAAKKTAKKTDAE</sequence>
<dbReference type="Proteomes" id="UP000682782">
    <property type="component" value="Chromosome"/>
</dbReference>
<organism evidence="1 2">
    <name type="scientific">Aristaeella hokkaidonensis</name>
    <dbReference type="NCBI Taxonomy" id="3046382"/>
    <lineage>
        <taxon>Bacteria</taxon>
        <taxon>Bacillati</taxon>
        <taxon>Bacillota</taxon>
        <taxon>Clostridia</taxon>
        <taxon>Eubacteriales</taxon>
        <taxon>Aristaeellaceae</taxon>
        <taxon>Aristaeella</taxon>
    </lineage>
</organism>
<dbReference type="EMBL" id="CP068393">
    <property type="protein sequence ID" value="QUC68359.1"/>
    <property type="molecule type" value="Genomic_DNA"/>
</dbReference>
<accession>A0AC61N9U7</accession>